<evidence type="ECO:0000313" key="4">
    <source>
        <dbReference type="Proteomes" id="UP001174909"/>
    </source>
</evidence>
<dbReference type="Proteomes" id="UP001174909">
    <property type="component" value="Unassembled WGS sequence"/>
</dbReference>
<organism evidence="3 4">
    <name type="scientific">Geodia barretti</name>
    <name type="common">Barrett's horny sponge</name>
    <dbReference type="NCBI Taxonomy" id="519541"/>
    <lineage>
        <taxon>Eukaryota</taxon>
        <taxon>Metazoa</taxon>
        <taxon>Porifera</taxon>
        <taxon>Demospongiae</taxon>
        <taxon>Heteroscleromorpha</taxon>
        <taxon>Tetractinellida</taxon>
        <taxon>Astrophorina</taxon>
        <taxon>Geodiidae</taxon>
        <taxon>Geodia</taxon>
    </lineage>
</organism>
<protein>
    <submittedName>
        <fullName evidence="3">Protein unc-45 homolog A</fullName>
    </submittedName>
</protein>
<evidence type="ECO:0000256" key="2">
    <source>
        <dbReference type="ARBA" id="ARBA00022490"/>
    </source>
</evidence>
<dbReference type="SUPFAM" id="SSF48371">
    <property type="entry name" value="ARM repeat"/>
    <property type="match status" value="1"/>
</dbReference>
<dbReference type="GO" id="GO:0005737">
    <property type="term" value="C:cytoplasm"/>
    <property type="evidence" value="ECO:0007669"/>
    <property type="project" value="UniProtKB-SubCell"/>
</dbReference>
<gene>
    <name evidence="3" type="ORF">GBAR_LOCUS23088</name>
</gene>
<dbReference type="InterPro" id="IPR016024">
    <property type="entry name" value="ARM-type_fold"/>
</dbReference>
<name>A0AA35T691_GEOBA</name>
<dbReference type="InterPro" id="IPR011989">
    <property type="entry name" value="ARM-like"/>
</dbReference>
<dbReference type="Gene3D" id="1.25.10.10">
    <property type="entry name" value="Leucine-rich Repeat Variant"/>
    <property type="match status" value="1"/>
</dbReference>
<dbReference type="GO" id="GO:0051879">
    <property type="term" value="F:Hsp90 protein binding"/>
    <property type="evidence" value="ECO:0007669"/>
    <property type="project" value="TreeGrafter"/>
</dbReference>
<dbReference type="PANTHER" id="PTHR45994:SF1">
    <property type="entry name" value="FI21225P1"/>
    <property type="match status" value="1"/>
</dbReference>
<dbReference type="EMBL" id="CASHTH010003192">
    <property type="protein sequence ID" value="CAI8041557.1"/>
    <property type="molecule type" value="Genomic_DNA"/>
</dbReference>
<dbReference type="InterPro" id="IPR000225">
    <property type="entry name" value="Armadillo"/>
</dbReference>
<accession>A0AA35T691</accession>
<dbReference type="AlphaFoldDB" id="A0AA35T691"/>
<keyword evidence="4" id="KW-1185">Reference proteome</keyword>
<keyword evidence="2" id="KW-0963">Cytoplasm</keyword>
<proteinExistence type="predicted"/>
<dbReference type="PANTHER" id="PTHR45994">
    <property type="entry name" value="FI21225P1"/>
    <property type="match status" value="1"/>
</dbReference>
<evidence type="ECO:0000256" key="1">
    <source>
        <dbReference type="ARBA" id="ARBA00004496"/>
    </source>
</evidence>
<sequence length="452" mass="49508">MYKAEDDRVKVRALVGLCKLGSVGGSDVNARTFAEGSTVKLENACRRFLVDTERGDILRKWAAEGMAFLTLDATVKEALIGDTPALTALLELAKTPDSSLQFGVSTILVNLTNSYEKPERDEELEELGRYAGENIPKEHEWDGEEFVKKRVKILLEVKVVVILLELAGNKSTTVHEQVSRVFLALTNEVDNRGAVIQQGGAKALLGLATDNTAKGKFIAAQALAKLGITSDPRLAFPGQRSLEVVRPLVSLLTAEQGLMQFEGLMALTNLASMNDDVRRRILKEGGVGHMESLMFEEHELIRRAATEALCNMICLPEVAARFHRSDDIERVKLWTLFSGEEDEKLAIAAAGGLSVLSRDPKVCEQILAVKSAIEILKELVTSGSEELQFRGLYLVANLVESSREAAEKVMEGELMDVCTAYSQGDFPARLKEAAQRALTRQSSTESSNKTLN</sequence>
<comment type="subcellular location">
    <subcellularLocation>
        <location evidence="1">Cytoplasm</location>
    </subcellularLocation>
</comment>
<comment type="caution">
    <text evidence="3">The sequence shown here is derived from an EMBL/GenBank/DDBJ whole genome shotgun (WGS) entry which is preliminary data.</text>
</comment>
<evidence type="ECO:0000313" key="3">
    <source>
        <dbReference type="EMBL" id="CAI8041557.1"/>
    </source>
</evidence>
<reference evidence="3" key="1">
    <citation type="submission" date="2023-03" db="EMBL/GenBank/DDBJ databases">
        <authorList>
            <person name="Steffen K."/>
            <person name="Cardenas P."/>
        </authorList>
    </citation>
    <scope>NUCLEOTIDE SEQUENCE</scope>
</reference>
<dbReference type="SMART" id="SM00185">
    <property type="entry name" value="ARM"/>
    <property type="match status" value="4"/>
</dbReference>